<organism evidence="1 2">
    <name type="scientific">Paraburkholderia phymatum (strain DSM 17167 / CIP 108236 / LMG 21445 / STM815)</name>
    <name type="common">Burkholderia phymatum</name>
    <dbReference type="NCBI Taxonomy" id="391038"/>
    <lineage>
        <taxon>Bacteria</taxon>
        <taxon>Pseudomonadati</taxon>
        <taxon>Pseudomonadota</taxon>
        <taxon>Betaproteobacteria</taxon>
        <taxon>Burkholderiales</taxon>
        <taxon>Burkholderiaceae</taxon>
        <taxon>Paraburkholderia</taxon>
    </lineage>
</organism>
<accession>B2JMB9</accession>
<reference evidence="2" key="1">
    <citation type="journal article" date="2014" name="Stand. Genomic Sci.">
        <title>Complete genome sequence of Burkholderia phymatum STM815(T), a broad host range and efficient nitrogen-fixing symbiont of Mimosa species.</title>
        <authorList>
            <person name="Moulin L."/>
            <person name="Klonowska A."/>
            <person name="Caroline B."/>
            <person name="Booth K."/>
            <person name="Vriezen J.A."/>
            <person name="Melkonian R."/>
            <person name="James E.K."/>
            <person name="Young J.P."/>
            <person name="Bena G."/>
            <person name="Hauser L."/>
            <person name="Land M."/>
            <person name="Kyrpides N."/>
            <person name="Bruce D."/>
            <person name="Chain P."/>
            <person name="Copeland A."/>
            <person name="Pitluck S."/>
            <person name="Woyke T."/>
            <person name="Lizotte-Waniewski M."/>
            <person name="Bristow J."/>
            <person name="Riley M."/>
        </authorList>
    </citation>
    <scope>NUCLEOTIDE SEQUENCE [LARGE SCALE GENOMIC DNA]</scope>
    <source>
        <strain evidence="2">DSM 17167 / CIP 108236 / LMG 21445 / STM815</strain>
    </source>
</reference>
<protein>
    <submittedName>
        <fullName evidence="1">Uncharacterized protein</fullName>
    </submittedName>
</protein>
<keyword evidence="2" id="KW-1185">Reference proteome</keyword>
<dbReference type="Proteomes" id="UP000001192">
    <property type="component" value="Chromosome 2"/>
</dbReference>
<evidence type="ECO:0000313" key="1">
    <source>
        <dbReference type="EMBL" id="ACC74254.1"/>
    </source>
</evidence>
<dbReference type="eggNOG" id="ENOG5032PGD">
    <property type="taxonomic scope" value="Bacteria"/>
</dbReference>
<evidence type="ECO:0000313" key="2">
    <source>
        <dbReference type="Proteomes" id="UP000001192"/>
    </source>
</evidence>
<gene>
    <name evidence="1" type="ordered locus">Bphy_5168</name>
</gene>
<dbReference type="HOGENOM" id="CLU_1902783_0_0_4"/>
<dbReference type="EMBL" id="CP001044">
    <property type="protein sequence ID" value="ACC74254.1"/>
    <property type="molecule type" value="Genomic_DNA"/>
</dbReference>
<sequence>MKEHLSALFRTHREAVEASQSLMEQEGLCDADALFVFPLGSVARAARPMPDRHEVDHAEYAGHGEQMTMMSINHFVEPFTAHLSPSPGVHEDGRQGHALVVIGHPPQHSLARICDALKGCGAFAIRCPGDSWHLCHTRRGGNGATC</sequence>
<dbReference type="KEGG" id="bph:Bphy_5168"/>
<dbReference type="AlphaFoldDB" id="B2JMB9"/>
<name>B2JMB9_PARP8</name>
<dbReference type="STRING" id="391038.Bphy_5168"/>
<proteinExistence type="predicted"/>